<dbReference type="EMBL" id="JACCKS010000005">
    <property type="protein sequence ID" value="NZA37543.1"/>
    <property type="molecule type" value="Genomic_DNA"/>
</dbReference>
<dbReference type="SUPFAM" id="SSF46689">
    <property type="entry name" value="Homeodomain-like"/>
    <property type="match status" value="2"/>
</dbReference>
<proteinExistence type="predicted"/>
<evidence type="ECO:0000256" key="2">
    <source>
        <dbReference type="ARBA" id="ARBA00023125"/>
    </source>
</evidence>
<dbReference type="PROSITE" id="PS01124">
    <property type="entry name" value="HTH_ARAC_FAMILY_2"/>
    <property type="match status" value="1"/>
</dbReference>
<evidence type="ECO:0000256" key="3">
    <source>
        <dbReference type="ARBA" id="ARBA00023163"/>
    </source>
</evidence>
<reference evidence="5 6" key="1">
    <citation type="submission" date="2020-07" db="EMBL/GenBank/DDBJ databases">
        <title>Organ Donor 1.</title>
        <authorList>
            <person name="Marsh A.J."/>
            <person name="Azcarate-Peril M.A."/>
        </authorList>
    </citation>
    <scope>NUCLEOTIDE SEQUENCE [LARGE SCALE GENOMIC DNA]</scope>
    <source>
        <strain evidence="5 6">AMC0717</strain>
    </source>
</reference>
<dbReference type="InterPro" id="IPR018060">
    <property type="entry name" value="HTH_AraC"/>
</dbReference>
<evidence type="ECO:0000256" key="1">
    <source>
        <dbReference type="ARBA" id="ARBA00023015"/>
    </source>
</evidence>
<dbReference type="GO" id="GO:0043565">
    <property type="term" value="F:sequence-specific DNA binding"/>
    <property type="evidence" value="ECO:0007669"/>
    <property type="project" value="InterPro"/>
</dbReference>
<dbReference type="PANTHER" id="PTHR43280:SF28">
    <property type="entry name" value="HTH-TYPE TRANSCRIPTIONAL ACTIVATOR RHAS"/>
    <property type="match status" value="1"/>
</dbReference>
<evidence type="ECO:0000313" key="5">
    <source>
        <dbReference type="EMBL" id="NZA37543.1"/>
    </source>
</evidence>
<dbReference type="Gene3D" id="1.10.10.60">
    <property type="entry name" value="Homeodomain-like"/>
    <property type="match status" value="2"/>
</dbReference>
<comment type="caution">
    <text evidence="5">The sequence shown here is derived from an EMBL/GenBank/DDBJ whole genome shotgun (WGS) entry which is preliminary data.</text>
</comment>
<dbReference type="Pfam" id="PF10114">
    <property type="entry name" value="PocR"/>
    <property type="match status" value="1"/>
</dbReference>
<dbReference type="InterPro" id="IPR018771">
    <property type="entry name" value="PocR_dom"/>
</dbReference>
<dbReference type="GO" id="GO:0003700">
    <property type="term" value="F:DNA-binding transcription factor activity"/>
    <property type="evidence" value="ECO:0007669"/>
    <property type="project" value="InterPro"/>
</dbReference>
<evidence type="ECO:0000313" key="6">
    <source>
        <dbReference type="Proteomes" id="UP000586254"/>
    </source>
</evidence>
<keyword evidence="1" id="KW-0805">Transcription regulation</keyword>
<dbReference type="RefSeq" id="WP_180493074.1">
    <property type="nucleotide sequence ID" value="NZ_JACCKS010000005.1"/>
</dbReference>
<gene>
    <name evidence="5" type="ORF">H0N91_05165</name>
</gene>
<accession>A0A853JJJ2</accession>
<dbReference type="Proteomes" id="UP000586254">
    <property type="component" value="Unassembled WGS sequence"/>
</dbReference>
<dbReference type="InterPro" id="IPR009057">
    <property type="entry name" value="Homeodomain-like_sf"/>
</dbReference>
<organism evidence="5 6">
    <name type="scientific">Eubacterium callanderi</name>
    <dbReference type="NCBI Taxonomy" id="53442"/>
    <lineage>
        <taxon>Bacteria</taxon>
        <taxon>Bacillati</taxon>
        <taxon>Bacillota</taxon>
        <taxon>Clostridia</taxon>
        <taxon>Eubacteriales</taxon>
        <taxon>Eubacteriaceae</taxon>
        <taxon>Eubacterium</taxon>
    </lineage>
</organism>
<sequence length="441" mass="50310">MKETIFKEDHQLNLEAIEDILTSFYYATDVPVTLYDQNTHPLGTYFEDKKICRYFNQSETESSLCPNALHFAATWAHRLGEPYIFVCPSGFVNIAIAILDGQQFAGSVIAGPIAMGTIEESTIRDMFTIHQASPEVLYNTTLFIRNMKIFTPSQVNHLAKLLNAAILSLYPNTEAYEKLSSEYHDQSEIGERIHEHKKNNIPLVYPYEKEQELVRQVKEGDHEGAQVTLKFLVNEILLIEGGNLEVIKARILELVTILSRASVEGGASLEKIFGLNLDLITELNKIDSIQVLSSWTVKIIDHFTKNIFNNIYSGDSYLINQAIEHTRANYMNKITLQKLADYLHVSDSYLSKLFKEETGISFTQYLNEIRINRSKELLQNTKMSIVEVALFVGYEDQSYFTKVFKKLPVLPQRNTGQEKNKNEIFKPLLRVALIESCPAPH</sequence>
<dbReference type="Pfam" id="PF12833">
    <property type="entry name" value="HTH_18"/>
    <property type="match status" value="1"/>
</dbReference>
<name>A0A853JJJ2_9FIRM</name>
<evidence type="ECO:0000259" key="4">
    <source>
        <dbReference type="PROSITE" id="PS01124"/>
    </source>
</evidence>
<keyword evidence="3" id="KW-0804">Transcription</keyword>
<dbReference type="SMART" id="SM00342">
    <property type="entry name" value="HTH_ARAC"/>
    <property type="match status" value="1"/>
</dbReference>
<keyword evidence="2" id="KW-0238">DNA-binding</keyword>
<feature type="domain" description="HTH araC/xylS-type" evidence="4">
    <location>
        <begin position="320"/>
        <end position="406"/>
    </location>
</feature>
<protein>
    <submittedName>
        <fullName evidence="5">PocR ligand-binding domain-containing protein</fullName>
    </submittedName>
</protein>
<dbReference type="PANTHER" id="PTHR43280">
    <property type="entry name" value="ARAC-FAMILY TRANSCRIPTIONAL REGULATOR"/>
    <property type="match status" value="1"/>
</dbReference>
<dbReference type="AlphaFoldDB" id="A0A853JJJ2"/>